<dbReference type="SUPFAM" id="SSF55781">
    <property type="entry name" value="GAF domain-like"/>
    <property type="match status" value="1"/>
</dbReference>
<sequence>MTRGGLLERMRRMPAVAADRETLARTVYAAVARHVPYDFACFATTDPSTGLITWASKTRDLGVGDEEFAATEYGEPDLNAFTEIAARRPPVGVLSVDTDGHPERCRRHREFMAPRFGFTDELRVAFVDRGATWAALALYRGPGDPPFTATEGDQLGSVATVVAEAVQRCLFRTDREVVHAADDPGPAVLVVDPTDRVAHLTPAAEAVIDELGGRDHGALPANLLAVVASTRHQGAPGQSRALGAAGRWLSLRSAPLSGPGGDGHVVVTVEPTSRAELGRLALAAHGLTAREEEVALLVLQGADTRTIAATLHLSPHTVQDHLKVVFAKLGVSSRREMTARLVL</sequence>
<dbReference type="PANTHER" id="PTHR44688:SF16">
    <property type="entry name" value="DNA-BINDING TRANSCRIPTIONAL ACTIVATOR DEVR_DOSR"/>
    <property type="match status" value="1"/>
</dbReference>
<dbReference type="SUPFAM" id="SSF46894">
    <property type="entry name" value="C-terminal effector domain of the bipartite response regulators"/>
    <property type="match status" value="1"/>
</dbReference>
<feature type="domain" description="HTH luxR-type" evidence="4">
    <location>
        <begin position="280"/>
        <end position="343"/>
    </location>
</feature>
<gene>
    <name evidence="5" type="ORF">BJ983_000840</name>
</gene>
<reference evidence="5 6" key="1">
    <citation type="submission" date="2020-07" db="EMBL/GenBank/DDBJ databases">
        <title>Sequencing the genomes of 1000 actinobacteria strains.</title>
        <authorList>
            <person name="Klenk H.-P."/>
        </authorList>
    </citation>
    <scope>NUCLEOTIDE SEQUENCE [LARGE SCALE GENOMIC DNA]</scope>
    <source>
        <strain evidence="5 6">DSM 45772</strain>
    </source>
</reference>
<dbReference type="Pfam" id="PF00196">
    <property type="entry name" value="GerE"/>
    <property type="match status" value="1"/>
</dbReference>
<keyword evidence="1" id="KW-0805">Transcription regulation</keyword>
<dbReference type="InterPro" id="IPR029016">
    <property type="entry name" value="GAF-like_dom_sf"/>
</dbReference>
<comment type="caution">
    <text evidence="5">The sequence shown here is derived from an EMBL/GenBank/DDBJ whole genome shotgun (WGS) entry which is preliminary data.</text>
</comment>
<accession>A0A7Y9DSL3</accession>
<dbReference type="Gene3D" id="1.10.10.10">
    <property type="entry name" value="Winged helix-like DNA-binding domain superfamily/Winged helix DNA-binding domain"/>
    <property type="match status" value="1"/>
</dbReference>
<protein>
    <submittedName>
        <fullName evidence="5">DNA-binding CsgD family transcriptional regulator</fullName>
    </submittedName>
</protein>
<dbReference type="Proteomes" id="UP000535890">
    <property type="component" value="Unassembled WGS sequence"/>
</dbReference>
<organism evidence="5 6">
    <name type="scientific">Actinomycetospora corticicola</name>
    <dbReference type="NCBI Taxonomy" id="663602"/>
    <lineage>
        <taxon>Bacteria</taxon>
        <taxon>Bacillati</taxon>
        <taxon>Actinomycetota</taxon>
        <taxon>Actinomycetes</taxon>
        <taxon>Pseudonocardiales</taxon>
        <taxon>Pseudonocardiaceae</taxon>
        <taxon>Actinomycetospora</taxon>
    </lineage>
</organism>
<evidence type="ECO:0000259" key="4">
    <source>
        <dbReference type="PROSITE" id="PS50043"/>
    </source>
</evidence>
<keyword evidence="2 5" id="KW-0238">DNA-binding</keyword>
<dbReference type="GO" id="GO:0003677">
    <property type="term" value="F:DNA binding"/>
    <property type="evidence" value="ECO:0007669"/>
    <property type="project" value="UniProtKB-KW"/>
</dbReference>
<dbReference type="Gene3D" id="3.30.450.40">
    <property type="match status" value="1"/>
</dbReference>
<evidence type="ECO:0000256" key="1">
    <source>
        <dbReference type="ARBA" id="ARBA00023015"/>
    </source>
</evidence>
<evidence type="ECO:0000256" key="3">
    <source>
        <dbReference type="ARBA" id="ARBA00023163"/>
    </source>
</evidence>
<dbReference type="GO" id="GO:0006355">
    <property type="term" value="P:regulation of DNA-templated transcription"/>
    <property type="evidence" value="ECO:0007669"/>
    <property type="project" value="InterPro"/>
</dbReference>
<dbReference type="RefSeq" id="WP_343053705.1">
    <property type="nucleotide sequence ID" value="NZ_BAABHP010000003.1"/>
</dbReference>
<name>A0A7Y9DSL3_9PSEU</name>
<keyword evidence="3" id="KW-0804">Transcription</keyword>
<dbReference type="InterPro" id="IPR000792">
    <property type="entry name" value="Tscrpt_reg_LuxR_C"/>
</dbReference>
<evidence type="ECO:0000256" key="2">
    <source>
        <dbReference type="ARBA" id="ARBA00023125"/>
    </source>
</evidence>
<evidence type="ECO:0000313" key="5">
    <source>
        <dbReference type="EMBL" id="NYD34738.1"/>
    </source>
</evidence>
<dbReference type="SMART" id="SM00421">
    <property type="entry name" value="HTH_LUXR"/>
    <property type="match status" value="1"/>
</dbReference>
<dbReference type="PRINTS" id="PR00038">
    <property type="entry name" value="HTHLUXR"/>
</dbReference>
<dbReference type="PANTHER" id="PTHR44688">
    <property type="entry name" value="DNA-BINDING TRANSCRIPTIONAL ACTIVATOR DEVR_DOSR"/>
    <property type="match status" value="1"/>
</dbReference>
<keyword evidence="6" id="KW-1185">Reference proteome</keyword>
<dbReference type="CDD" id="cd06170">
    <property type="entry name" value="LuxR_C_like"/>
    <property type="match status" value="1"/>
</dbReference>
<dbReference type="InterPro" id="IPR036388">
    <property type="entry name" value="WH-like_DNA-bd_sf"/>
</dbReference>
<dbReference type="InterPro" id="IPR016032">
    <property type="entry name" value="Sig_transdc_resp-reg_C-effctor"/>
</dbReference>
<dbReference type="PROSITE" id="PS50043">
    <property type="entry name" value="HTH_LUXR_2"/>
    <property type="match status" value="1"/>
</dbReference>
<dbReference type="EMBL" id="JACCBN010000001">
    <property type="protein sequence ID" value="NYD34738.1"/>
    <property type="molecule type" value="Genomic_DNA"/>
</dbReference>
<proteinExistence type="predicted"/>
<dbReference type="AlphaFoldDB" id="A0A7Y9DSL3"/>
<evidence type="ECO:0000313" key="6">
    <source>
        <dbReference type="Proteomes" id="UP000535890"/>
    </source>
</evidence>